<dbReference type="Gene3D" id="2.30.42.10">
    <property type="match status" value="1"/>
</dbReference>
<evidence type="ECO:0000256" key="2">
    <source>
        <dbReference type="ARBA" id="ARBA00022692"/>
    </source>
</evidence>
<evidence type="ECO:0000313" key="8">
    <source>
        <dbReference type="Proteomes" id="UP000035301"/>
    </source>
</evidence>
<reference evidence="7 8" key="1">
    <citation type="journal article" date="2015" name="Int. J. Syst. Evol. Microbiol.">
        <title>Methanoculleus sediminis sp. nov., a methanogen from sediments near a submarine mud volcano.</title>
        <authorList>
            <person name="Chen S.C."/>
            <person name="Chen M.F."/>
            <person name="Lai M.C."/>
            <person name="Weng C.Y."/>
            <person name="Wu S.Y."/>
            <person name="Lin S."/>
            <person name="Yang T.F."/>
            <person name="Chen P.C."/>
        </authorList>
    </citation>
    <scope>NUCLEOTIDE SEQUENCE [LARGE SCALE GENOMIC DNA]</scope>
    <source>
        <strain evidence="7 8">S3Fa</strain>
    </source>
</reference>
<evidence type="ECO:0000256" key="1">
    <source>
        <dbReference type="ARBA" id="ARBA00004127"/>
    </source>
</evidence>
<dbReference type="InterPro" id="IPR001193">
    <property type="entry name" value="MBTPS2"/>
</dbReference>
<evidence type="ECO:0000256" key="4">
    <source>
        <dbReference type="ARBA" id="ARBA00023136"/>
    </source>
</evidence>
<evidence type="ECO:0000256" key="5">
    <source>
        <dbReference type="SAM" id="Phobius"/>
    </source>
</evidence>
<dbReference type="AlphaFoldDB" id="A0A0H1R1Y5"/>
<dbReference type="EMBL" id="JXOJ01000001">
    <property type="protein sequence ID" value="KLK89153.1"/>
    <property type="molecule type" value="Genomic_DNA"/>
</dbReference>
<evidence type="ECO:0000313" key="7">
    <source>
        <dbReference type="EMBL" id="KLK89153.1"/>
    </source>
</evidence>
<dbReference type="PANTHER" id="PTHR13325">
    <property type="entry name" value="PROTEASE M50 MEMBRANE-BOUND TRANSCRIPTION FACTOR SITE 2 PROTEASE"/>
    <property type="match status" value="1"/>
</dbReference>
<dbReference type="GO" id="GO:0004222">
    <property type="term" value="F:metalloendopeptidase activity"/>
    <property type="evidence" value="ECO:0007669"/>
    <property type="project" value="InterPro"/>
</dbReference>
<gene>
    <name evidence="7" type="ORF">SZ63_01545</name>
</gene>
<comment type="subcellular location">
    <subcellularLocation>
        <location evidence="1">Endomembrane system</location>
        <topology evidence="1">Multi-pass membrane protein</topology>
    </subcellularLocation>
</comment>
<keyword evidence="3 5" id="KW-1133">Transmembrane helix</keyword>
<keyword evidence="4 5" id="KW-0472">Membrane</keyword>
<protein>
    <submittedName>
        <fullName evidence="7">Peptidase M50</fullName>
    </submittedName>
</protein>
<feature type="transmembrane region" description="Helical" evidence="5">
    <location>
        <begin position="188"/>
        <end position="210"/>
    </location>
</feature>
<dbReference type="PRINTS" id="PR01000">
    <property type="entry name" value="SREBPS2PTASE"/>
</dbReference>
<dbReference type="InterPro" id="IPR008915">
    <property type="entry name" value="Peptidase_M50"/>
</dbReference>
<dbReference type="Proteomes" id="UP000035301">
    <property type="component" value="Unassembled WGS sequence"/>
</dbReference>
<proteinExistence type="predicted"/>
<feature type="transmembrane region" description="Helical" evidence="5">
    <location>
        <begin position="104"/>
        <end position="129"/>
    </location>
</feature>
<comment type="caution">
    <text evidence="7">The sequence shown here is derived from an EMBL/GenBank/DDBJ whole genome shotgun (WGS) entry which is preliminary data.</text>
</comment>
<feature type="transmembrane region" description="Helical" evidence="5">
    <location>
        <begin position="363"/>
        <end position="383"/>
    </location>
</feature>
<name>A0A0H1R1Y5_9EURY</name>
<keyword evidence="2 5" id="KW-0812">Transmembrane</keyword>
<dbReference type="GO" id="GO:0031293">
    <property type="term" value="P:membrane protein intracellular domain proteolysis"/>
    <property type="evidence" value="ECO:0007669"/>
    <property type="project" value="TreeGrafter"/>
</dbReference>
<dbReference type="PATRIC" id="fig|1550566.3.peg.327"/>
<sequence length="443" mass="48560">MNWLQILLLLVAAYLLIAYYIRERGLFKDHVMFFGPILAIKTERVGFFDWFRKFGTVLRAYATLGVLLVVVVSAFMTLALLVAVPQYLVHTPEPTGIYDPRNLLAIPGVNQAIPITAAVFLGLLLTIVIHEFGHAILARVEDMRVKSMGLLIAVIPIGAFVEPDEEDVEAAKGMPKIRMFGAGITNNMVFGLACFAAMFLLFGMATPLAVPLVQGVYQDYPAADAGLPGYSIITGVNGVPVASQEEIAAIMDGTRPGEAVTLTAAKDGVESTYTLTLDEWPKELGGDRDTGFMGVYYYNAPAVEEHIGNIADLGLLAPLYLTIAPIDAFIQGNTQQLAILLVDTPEQIAWEEPFPLFWGTVHLLFWTGWFNLLVGMFNAIPIVPLDGGYMMKEGVERFFERRGWSRYAQKVVASISGFVTVMLILLITMPMIVAALRFVLAMG</sequence>
<dbReference type="CDD" id="cd05709">
    <property type="entry name" value="S2P-M50"/>
    <property type="match status" value="1"/>
</dbReference>
<dbReference type="Pfam" id="PF02163">
    <property type="entry name" value="Peptidase_M50"/>
    <property type="match status" value="1"/>
</dbReference>
<dbReference type="GO" id="GO:0005737">
    <property type="term" value="C:cytoplasm"/>
    <property type="evidence" value="ECO:0007669"/>
    <property type="project" value="TreeGrafter"/>
</dbReference>
<feature type="transmembrane region" description="Helical" evidence="5">
    <location>
        <begin position="6"/>
        <end position="22"/>
    </location>
</feature>
<dbReference type="RefSeq" id="WP_048179994.1">
    <property type="nucleotide sequence ID" value="NZ_JXOJ01000001.1"/>
</dbReference>
<dbReference type="OrthoDB" id="15212at2157"/>
<dbReference type="SUPFAM" id="SSF50156">
    <property type="entry name" value="PDZ domain-like"/>
    <property type="match status" value="1"/>
</dbReference>
<dbReference type="STRING" id="1550566.SZ63_01545"/>
<feature type="transmembrane region" description="Helical" evidence="5">
    <location>
        <begin position="60"/>
        <end position="84"/>
    </location>
</feature>
<dbReference type="InterPro" id="IPR036034">
    <property type="entry name" value="PDZ_sf"/>
</dbReference>
<dbReference type="PANTHER" id="PTHR13325:SF3">
    <property type="entry name" value="MEMBRANE-BOUND TRANSCRIPTION FACTOR SITE-2 PROTEASE"/>
    <property type="match status" value="1"/>
</dbReference>
<feature type="transmembrane region" description="Helical" evidence="5">
    <location>
        <begin position="411"/>
        <end position="440"/>
    </location>
</feature>
<organism evidence="7 8">
    <name type="scientific">Methanoculleus sediminis</name>
    <dbReference type="NCBI Taxonomy" id="1550566"/>
    <lineage>
        <taxon>Archaea</taxon>
        <taxon>Methanobacteriati</taxon>
        <taxon>Methanobacteriota</taxon>
        <taxon>Stenosarchaea group</taxon>
        <taxon>Methanomicrobia</taxon>
        <taxon>Methanomicrobiales</taxon>
        <taxon>Methanomicrobiaceae</taxon>
        <taxon>Methanoculleus</taxon>
    </lineage>
</organism>
<keyword evidence="8" id="KW-1185">Reference proteome</keyword>
<dbReference type="GO" id="GO:0012505">
    <property type="term" value="C:endomembrane system"/>
    <property type="evidence" value="ECO:0007669"/>
    <property type="project" value="UniProtKB-SubCell"/>
</dbReference>
<dbReference type="GO" id="GO:0016020">
    <property type="term" value="C:membrane"/>
    <property type="evidence" value="ECO:0007669"/>
    <property type="project" value="InterPro"/>
</dbReference>
<evidence type="ECO:0000256" key="3">
    <source>
        <dbReference type="ARBA" id="ARBA00022989"/>
    </source>
</evidence>
<evidence type="ECO:0000259" key="6">
    <source>
        <dbReference type="Pfam" id="PF02163"/>
    </source>
</evidence>
<feature type="domain" description="Peptidase M50" evidence="6">
    <location>
        <begin position="119"/>
        <end position="422"/>
    </location>
</feature>
<accession>A0A0H1R1Y5</accession>